<dbReference type="AlphaFoldDB" id="A0A7R7VH30"/>
<dbReference type="PANTHER" id="PTHR32161:SF8">
    <property type="entry name" value="DPP6 N-TERMINAL DOMAIN-LIKE PROTEIN"/>
    <property type="match status" value="1"/>
</dbReference>
<organism evidence="2 3">
    <name type="scientific">Aspergillus chevalieri</name>
    <name type="common">Eurotium chevalieri</name>
    <dbReference type="NCBI Taxonomy" id="182096"/>
    <lineage>
        <taxon>Eukaryota</taxon>
        <taxon>Fungi</taxon>
        <taxon>Dikarya</taxon>
        <taxon>Ascomycota</taxon>
        <taxon>Pezizomycotina</taxon>
        <taxon>Eurotiomycetes</taxon>
        <taxon>Eurotiomycetidae</taxon>
        <taxon>Eurotiales</taxon>
        <taxon>Aspergillaceae</taxon>
        <taxon>Aspergillus</taxon>
        <taxon>Aspergillus subgen. Aspergillus</taxon>
    </lineage>
</organism>
<dbReference type="EMBL" id="AP024416">
    <property type="protein sequence ID" value="BCR83634.1"/>
    <property type="molecule type" value="Genomic_DNA"/>
</dbReference>
<keyword evidence="3" id="KW-1185">Reference proteome</keyword>
<dbReference type="RefSeq" id="XP_043132156.1">
    <property type="nucleotide sequence ID" value="XM_043275561.1"/>
</dbReference>
<evidence type="ECO:0008006" key="4">
    <source>
        <dbReference type="Google" id="ProtNLM"/>
    </source>
</evidence>
<feature type="chain" id="PRO_5031202700" description="Tat pathway signal sequence domain-containing protein" evidence="1">
    <location>
        <begin position="17"/>
        <end position="673"/>
    </location>
</feature>
<evidence type="ECO:0000256" key="1">
    <source>
        <dbReference type="SAM" id="SignalP"/>
    </source>
</evidence>
<feature type="signal peptide" evidence="1">
    <location>
        <begin position="1"/>
        <end position="16"/>
    </location>
</feature>
<dbReference type="KEGG" id="ache:ACHE_11036A"/>
<protein>
    <recommendedName>
        <fullName evidence="4">Tat pathway signal sequence domain-containing protein</fullName>
    </recommendedName>
</protein>
<dbReference type="Proteomes" id="UP000637239">
    <property type="component" value="Chromosome 1"/>
</dbReference>
<dbReference type="Pfam" id="PF07676">
    <property type="entry name" value="PD40"/>
    <property type="match status" value="9"/>
</dbReference>
<gene>
    <name evidence="2" type="ORF">ACHE_11036A</name>
</gene>
<reference evidence="2" key="2">
    <citation type="submission" date="2021-02" db="EMBL/GenBank/DDBJ databases">
        <title>Aspergillus chevalieri M1 genome sequence.</title>
        <authorList>
            <person name="Kadooka C."/>
            <person name="Mori K."/>
            <person name="Futagami T."/>
        </authorList>
    </citation>
    <scope>NUCLEOTIDE SEQUENCE</scope>
    <source>
        <strain evidence="2">M1</strain>
    </source>
</reference>
<dbReference type="InterPro" id="IPR011659">
    <property type="entry name" value="WD40"/>
</dbReference>
<sequence length="673" mass="74758">MRFFLLALMGPAACLAVCPYARQVSTPAGGCPYAKRMETRDINSASIVRTQAMHPSEDPSQKGIMLMNRINPSTSQLYIANADGTNERLLLGNDSVFEYHATFSPDGKSIAFTTERNGDGNSDVYMIDVDGSNLRKIAATPAVEDAVSISPDGKYAAYASTRDVYTSNIWITDLETGATRNLTNQTGVTGDPNSPNGFFSPTWSPDGKSIVFSSDINTGWTGHDNGIGWEHTQNLSLYTITPQGMGFRQVYSEPALSFGTPKFSPDGKRLIFYSMTLQQTWNARSSYNVNATSNQIVSVDFATGLNRIKHTNTSGCKIYPQYVNNTIGYLLKGGSNEGIHYTNGNRILGSMRSPSWSSDGKYVVYEKTGWTTRPLQKKLYTWDSEWEYRFMDVFPDLSDQGMLVFNSKQTGTPGNSSVAVVPPSEHDFTIPFDTFEKGLTDSVSYESVTEGQSGCFQPSWSPDGKWITFGYGYWFQGRYSKPGYIYRTKSDGSYYQTLTTNTSSSGSNAGFPSYSHDGSKIVYRVFLPEFGLRVLDLETNTTTTLTTERDNLPFFSPDGEWILFTRNVTLPERGQFSNYEVCIIRPDGTDFTKLTSSPANDAHAVWTADGRIMWSSGMWGFQAEAATYDNTFQPYGQIMIMNVDGSNKTVLTNSMWEDSMPRYVPNAILKENL</sequence>
<proteinExistence type="predicted"/>
<reference evidence="2" key="1">
    <citation type="submission" date="2021-01" db="EMBL/GenBank/DDBJ databases">
        <authorList>
            <consortium name="Aspergillus chevalieri M1 genome sequencing consortium"/>
            <person name="Kazuki M."/>
            <person name="Futagami T."/>
        </authorList>
    </citation>
    <scope>NUCLEOTIDE SEQUENCE</scope>
    <source>
        <strain evidence="2">M1</strain>
    </source>
</reference>
<evidence type="ECO:0000313" key="2">
    <source>
        <dbReference type="EMBL" id="BCR83634.1"/>
    </source>
</evidence>
<accession>A0A7R7VH30</accession>
<dbReference type="PANTHER" id="PTHR32161">
    <property type="entry name" value="DPP6 N-TERMINAL DOMAIN-LIKE PROTEIN"/>
    <property type="match status" value="1"/>
</dbReference>
<dbReference type="SUPFAM" id="SSF82171">
    <property type="entry name" value="DPP6 N-terminal domain-like"/>
    <property type="match status" value="1"/>
</dbReference>
<dbReference type="SUPFAM" id="SSF75011">
    <property type="entry name" value="3-carboxy-cis,cis-mucoante lactonizing enzyme"/>
    <property type="match status" value="1"/>
</dbReference>
<dbReference type="Gene3D" id="2.120.10.30">
    <property type="entry name" value="TolB, C-terminal domain"/>
    <property type="match status" value="3"/>
</dbReference>
<dbReference type="GeneID" id="66977993"/>
<keyword evidence="1" id="KW-0732">Signal</keyword>
<evidence type="ECO:0000313" key="3">
    <source>
        <dbReference type="Proteomes" id="UP000637239"/>
    </source>
</evidence>
<dbReference type="InterPro" id="IPR011042">
    <property type="entry name" value="6-blade_b-propeller_TolB-like"/>
</dbReference>
<name>A0A7R7VH30_ASPCH</name>